<dbReference type="EMBL" id="JANFYM010000010">
    <property type="protein sequence ID" value="MCQ4793563.1"/>
    <property type="molecule type" value="Genomic_DNA"/>
</dbReference>
<feature type="domain" description="SD-repeat containing protein B" evidence="5">
    <location>
        <begin position="465"/>
        <end position="567"/>
    </location>
</feature>
<dbReference type="GO" id="GO:0005975">
    <property type="term" value="P:carbohydrate metabolic process"/>
    <property type="evidence" value="ECO:0007669"/>
    <property type="project" value="UniProtKB-ARBA"/>
</dbReference>
<organism evidence="6 7">
    <name type="scientific">Bifidobacterium adolescentis</name>
    <dbReference type="NCBI Taxonomy" id="1680"/>
    <lineage>
        <taxon>Bacteria</taxon>
        <taxon>Bacillati</taxon>
        <taxon>Actinomycetota</taxon>
        <taxon>Actinomycetes</taxon>
        <taxon>Bifidobacteriales</taxon>
        <taxon>Bifidobacteriaceae</taxon>
        <taxon>Bifidobacterium</taxon>
    </lineage>
</organism>
<protein>
    <recommendedName>
        <fullName evidence="5">SD-repeat containing protein B domain-containing protein</fullName>
    </recommendedName>
</protein>
<gene>
    <name evidence="6" type="ORF">NE692_08835</name>
</gene>
<dbReference type="GO" id="GO:0005576">
    <property type="term" value="C:extracellular region"/>
    <property type="evidence" value="ECO:0007669"/>
    <property type="project" value="UniProtKB-SubCell"/>
</dbReference>
<sequence>MIFFGLDIQVKTGREIINKTAQYTVQSLMWTRKDLAAKAGLDANNASNKDWANWISKNKLDPAELVKQVAPTGRVDSTPYQKAKWDDVQGYVGGDTADRHYGDSLHIVAEIAQVSKSTDQSDGNKGSKQTYDIDNGQRYVDWKLDLNMASNPYGRDTVDTKTDMTVTDTLPSKLHYLPSTAYLGGDYKENTPSQGSVANGTRIEPNATLNADGTTTLVWHLDNIDTSKQYTIHYSTSIGDATDPDNDVVNAEQLTNKVSVSTYRSPVRPKMDLTHSEYTIKISRLNLTTLAIKADPLVNEVNSALHWKSIKTNNLETPLSNPIATAIMPNTANTLSSYHGDWVLTGIHISPRNGSQLGDGHLVYSTDSKYLTTDPSNIKTTDVKDWKTLPFDSTTGIAAIPQNLHPTAWAWVGDKPLPGGSSLMFDITIQPSNNRPADLYSIRWGDGYNKTDADVTVVQRVVSGVVWYDKDGNGIREDTDALASNVTVTLTDSNGTPVLGYDGKPLADTTDKDGTYRIVGIPAGSGYQVRFSPGRRDSWLKLKVTAKNAKGSTKATNSAADPISDTSGMKGAYINLNDFPSPSQMASPVYEDVYENCGIIRVVMPYLETPIASMPFTGGRLLLVLAAISSLSLVVGLVLLRPQKTGKKH</sequence>
<reference evidence="6" key="1">
    <citation type="submission" date="2022-06" db="EMBL/GenBank/DDBJ databases">
        <title>Isolation of gut microbiota from human fecal samples.</title>
        <authorList>
            <person name="Pamer E.G."/>
            <person name="Barat B."/>
            <person name="Waligurski E."/>
            <person name="Medina S."/>
            <person name="Paddock L."/>
            <person name="Mostad J."/>
        </authorList>
    </citation>
    <scope>NUCLEOTIDE SEQUENCE</scope>
    <source>
        <strain evidence="6">SL.1.01</strain>
    </source>
</reference>
<keyword evidence="4" id="KW-0812">Transmembrane</keyword>
<evidence type="ECO:0000259" key="5">
    <source>
        <dbReference type="Pfam" id="PF17210"/>
    </source>
</evidence>
<evidence type="ECO:0000256" key="2">
    <source>
        <dbReference type="ARBA" id="ARBA00022525"/>
    </source>
</evidence>
<dbReference type="Gene3D" id="2.60.40.10">
    <property type="entry name" value="Immunoglobulins"/>
    <property type="match status" value="1"/>
</dbReference>
<dbReference type="SUPFAM" id="SSF49401">
    <property type="entry name" value="Bacterial adhesins"/>
    <property type="match status" value="1"/>
</dbReference>
<keyword evidence="2" id="KW-0964">Secreted</keyword>
<evidence type="ECO:0000256" key="4">
    <source>
        <dbReference type="SAM" id="Phobius"/>
    </source>
</evidence>
<evidence type="ECO:0000256" key="3">
    <source>
        <dbReference type="ARBA" id="ARBA00022729"/>
    </source>
</evidence>
<evidence type="ECO:0000313" key="6">
    <source>
        <dbReference type="EMBL" id="MCQ4793563.1"/>
    </source>
</evidence>
<dbReference type="RefSeq" id="WP_256134584.1">
    <property type="nucleotide sequence ID" value="NZ_JANFYM010000010.1"/>
</dbReference>
<evidence type="ECO:0000256" key="1">
    <source>
        <dbReference type="ARBA" id="ARBA00004613"/>
    </source>
</evidence>
<dbReference type="Pfam" id="PF17210">
    <property type="entry name" value="SdrD_B"/>
    <property type="match status" value="1"/>
</dbReference>
<dbReference type="Gene3D" id="2.60.40.740">
    <property type="match status" value="1"/>
</dbReference>
<dbReference type="InterPro" id="IPR013783">
    <property type="entry name" value="Ig-like_fold"/>
</dbReference>
<keyword evidence="4" id="KW-0472">Membrane</keyword>
<keyword evidence="4" id="KW-1133">Transmembrane helix</keyword>
<evidence type="ECO:0000313" key="7">
    <source>
        <dbReference type="Proteomes" id="UP001206013"/>
    </source>
</evidence>
<comment type="subcellular location">
    <subcellularLocation>
        <location evidence="1">Secreted</location>
    </subcellularLocation>
</comment>
<dbReference type="SUPFAM" id="SSF117074">
    <property type="entry name" value="Hypothetical protein PA1324"/>
    <property type="match status" value="1"/>
</dbReference>
<accession>A0AAW5JZN2</accession>
<dbReference type="InterPro" id="IPR033764">
    <property type="entry name" value="Sdr_B"/>
</dbReference>
<keyword evidence="3" id="KW-0732">Signal</keyword>
<feature type="transmembrane region" description="Helical" evidence="4">
    <location>
        <begin position="621"/>
        <end position="640"/>
    </location>
</feature>
<dbReference type="AlphaFoldDB" id="A0AAW5JZN2"/>
<dbReference type="InterPro" id="IPR008966">
    <property type="entry name" value="Adhesion_dom_sf"/>
</dbReference>
<name>A0AAW5JZN2_BIFAD</name>
<comment type="caution">
    <text evidence="6">The sequence shown here is derived from an EMBL/GenBank/DDBJ whole genome shotgun (WGS) entry which is preliminary data.</text>
</comment>
<dbReference type="Proteomes" id="UP001206013">
    <property type="component" value="Unassembled WGS sequence"/>
</dbReference>
<proteinExistence type="predicted"/>